<keyword evidence="3" id="KW-1185">Reference proteome</keyword>
<feature type="compositionally biased region" description="Basic and acidic residues" evidence="1">
    <location>
        <begin position="33"/>
        <end position="50"/>
    </location>
</feature>
<dbReference type="Proteomes" id="UP001152799">
    <property type="component" value="Chromosome 5"/>
</dbReference>
<feature type="compositionally biased region" description="Acidic residues" evidence="1">
    <location>
        <begin position="51"/>
        <end position="70"/>
    </location>
</feature>
<protein>
    <submittedName>
        <fullName evidence="2">Uncharacterized protein</fullName>
    </submittedName>
</protein>
<evidence type="ECO:0000313" key="2">
    <source>
        <dbReference type="EMBL" id="CAG9769740.1"/>
    </source>
</evidence>
<evidence type="ECO:0000313" key="3">
    <source>
        <dbReference type="Proteomes" id="UP001152799"/>
    </source>
</evidence>
<gene>
    <name evidence="2" type="ORF">CEUTPL_LOCUS10241</name>
</gene>
<accession>A0A9N9QQG2</accession>
<name>A0A9N9QQG2_9CUCU</name>
<sequence length="325" mass="36233">MFGAEPRVGLSTASLPSELLKEIEDEDDLRKLFDGKNIDGHGNEISNRDEDNIDEDRNGDEDTSGDDDMDETSHNILEARSKAAQSLGKQAKKMKATSHKSHPPAKVGDNIIIPTPDVDRAKGDLRNVIGVVLEVSDDGFYKIVTKHGILRKLYCGNEFDICAQKFLLEEEVNKNIELSLRTAAIKHSVGTGLGFFKCSCTKKCTSTRCLCKKNNVLCNSKCHNSLTRNNNSYNLGSSNYRIGSSKYSLAPYNDVQIEPQTLEIILPQTEGCSRPKVNNPEENLKTYRNKIQNDQGTTLDNYQQEISLKLEFPGTKFQKVSPKNN</sequence>
<feature type="region of interest" description="Disordered" evidence="1">
    <location>
        <begin position="33"/>
        <end position="71"/>
    </location>
</feature>
<feature type="region of interest" description="Disordered" evidence="1">
    <location>
        <begin position="83"/>
        <end position="112"/>
    </location>
</feature>
<dbReference type="OrthoDB" id="6773637at2759"/>
<proteinExistence type="predicted"/>
<dbReference type="EMBL" id="OU892281">
    <property type="protein sequence ID" value="CAG9769740.1"/>
    <property type="molecule type" value="Genomic_DNA"/>
</dbReference>
<evidence type="ECO:0000256" key="1">
    <source>
        <dbReference type="SAM" id="MobiDB-lite"/>
    </source>
</evidence>
<dbReference type="AlphaFoldDB" id="A0A9N9QQG2"/>
<organism evidence="2 3">
    <name type="scientific">Ceutorhynchus assimilis</name>
    <name type="common">cabbage seed weevil</name>
    <dbReference type="NCBI Taxonomy" id="467358"/>
    <lineage>
        <taxon>Eukaryota</taxon>
        <taxon>Metazoa</taxon>
        <taxon>Ecdysozoa</taxon>
        <taxon>Arthropoda</taxon>
        <taxon>Hexapoda</taxon>
        <taxon>Insecta</taxon>
        <taxon>Pterygota</taxon>
        <taxon>Neoptera</taxon>
        <taxon>Endopterygota</taxon>
        <taxon>Coleoptera</taxon>
        <taxon>Polyphaga</taxon>
        <taxon>Cucujiformia</taxon>
        <taxon>Curculionidae</taxon>
        <taxon>Ceutorhynchinae</taxon>
        <taxon>Ceutorhynchus</taxon>
    </lineage>
</organism>
<feature type="compositionally biased region" description="Basic residues" evidence="1">
    <location>
        <begin position="90"/>
        <end position="103"/>
    </location>
</feature>
<reference evidence="2" key="1">
    <citation type="submission" date="2022-01" db="EMBL/GenBank/DDBJ databases">
        <authorList>
            <person name="King R."/>
        </authorList>
    </citation>
    <scope>NUCLEOTIDE SEQUENCE</scope>
</reference>